<feature type="region of interest" description="Disordered" evidence="1">
    <location>
        <begin position="1"/>
        <end position="24"/>
    </location>
</feature>
<keyword evidence="2" id="KW-0472">Membrane</keyword>
<evidence type="ECO:0000313" key="4">
    <source>
        <dbReference type="Proteomes" id="UP000028537"/>
    </source>
</evidence>
<accession>A0A084F113</accession>
<evidence type="ECO:0000256" key="2">
    <source>
        <dbReference type="SAM" id="Phobius"/>
    </source>
</evidence>
<feature type="transmembrane region" description="Helical" evidence="2">
    <location>
        <begin position="58"/>
        <end position="85"/>
    </location>
</feature>
<dbReference type="Proteomes" id="UP000028537">
    <property type="component" value="Unassembled WGS sequence"/>
</dbReference>
<proteinExistence type="predicted"/>
<protein>
    <submittedName>
        <fullName evidence="3">Uncharacterized protein</fullName>
    </submittedName>
</protein>
<sequence>MKQKSKDLVPNQVLEQNTNPLATNQDDLKRENQLTKVLNIPSVIHFTEKKLKKQGKNFIINILLTVTTMFILLGVIITIAIAIGIRLA</sequence>
<dbReference type="RefSeq" id="WP_156021860.1">
    <property type="nucleotide sequence ID" value="NZ_JFDP01000033.1"/>
</dbReference>
<name>A0A084F113_9BACT</name>
<dbReference type="AlphaFoldDB" id="A0A084F113"/>
<comment type="caution">
    <text evidence="3">The sequence shown here is derived from an EMBL/GenBank/DDBJ whole genome shotgun (WGS) entry which is preliminary data.</text>
</comment>
<evidence type="ECO:0000313" key="3">
    <source>
        <dbReference type="EMBL" id="KEZ23905.1"/>
    </source>
</evidence>
<organism evidence="3 4">
    <name type="scientific">Ureaplasma diversum NCTC 246</name>
    <dbReference type="NCBI Taxonomy" id="1188241"/>
    <lineage>
        <taxon>Bacteria</taxon>
        <taxon>Bacillati</taxon>
        <taxon>Mycoplasmatota</taxon>
        <taxon>Mycoplasmoidales</taxon>
        <taxon>Mycoplasmoidaceae</taxon>
        <taxon>Ureaplasma</taxon>
    </lineage>
</organism>
<gene>
    <name evidence="3" type="ORF">UDIV_2030</name>
</gene>
<evidence type="ECO:0000256" key="1">
    <source>
        <dbReference type="SAM" id="MobiDB-lite"/>
    </source>
</evidence>
<keyword evidence="4" id="KW-1185">Reference proteome</keyword>
<reference evidence="3 4" key="1">
    <citation type="submission" date="2014-02" db="EMBL/GenBank/DDBJ databases">
        <title>Genome sequence of Ureaplasma diversum strain 246.</title>
        <authorList>
            <person name="Sirand-Pugnet P."/>
            <person name="Breton M."/>
            <person name="Dordet-Frisoni E."/>
            <person name="Baranowski E."/>
            <person name="Barre A."/>
            <person name="Couture C."/>
            <person name="Dupuy V."/>
            <person name="Gaurivaud P."/>
            <person name="Jacob D."/>
            <person name="Lemaitre C."/>
            <person name="Manso-Silvan L."/>
            <person name="Nikolski M."/>
            <person name="Nouvel L.-X."/>
            <person name="Poumarat F."/>
            <person name="Tardy F."/>
            <person name="Thebault P."/>
            <person name="Theil S."/>
            <person name="Citti C."/>
            <person name="Thiaucourt F."/>
            <person name="Blanchard A."/>
        </authorList>
    </citation>
    <scope>NUCLEOTIDE SEQUENCE [LARGE SCALE GENOMIC DNA]</scope>
    <source>
        <strain evidence="3 4">NCTC 246</strain>
    </source>
</reference>
<dbReference type="OrthoDB" id="9930805at2"/>
<keyword evidence="2" id="KW-1133">Transmembrane helix</keyword>
<keyword evidence="2" id="KW-0812">Transmembrane</keyword>
<feature type="compositionally biased region" description="Polar residues" evidence="1">
    <location>
        <begin position="13"/>
        <end position="24"/>
    </location>
</feature>
<dbReference type="EMBL" id="JFDP01000033">
    <property type="protein sequence ID" value="KEZ23905.1"/>
    <property type="molecule type" value="Genomic_DNA"/>
</dbReference>